<organism evidence="1">
    <name type="scientific">marine metagenome</name>
    <dbReference type="NCBI Taxonomy" id="408172"/>
    <lineage>
        <taxon>unclassified sequences</taxon>
        <taxon>metagenomes</taxon>
        <taxon>ecological metagenomes</taxon>
    </lineage>
</organism>
<dbReference type="EMBL" id="UINC01116272">
    <property type="protein sequence ID" value="SVC87893.1"/>
    <property type="molecule type" value="Genomic_DNA"/>
</dbReference>
<evidence type="ECO:0000313" key="1">
    <source>
        <dbReference type="EMBL" id="SVC87893.1"/>
    </source>
</evidence>
<sequence length="37" mass="4560">MIGIHLDYFSIWYKLGTNFLKSTFKSMTYKRVLIEWE</sequence>
<proteinExistence type="predicted"/>
<accession>A0A382QQY2</accession>
<protein>
    <submittedName>
        <fullName evidence="1">Uncharacterized protein</fullName>
    </submittedName>
</protein>
<dbReference type="AlphaFoldDB" id="A0A382QQY2"/>
<name>A0A382QQY2_9ZZZZ</name>
<reference evidence="1" key="1">
    <citation type="submission" date="2018-05" db="EMBL/GenBank/DDBJ databases">
        <authorList>
            <person name="Lanie J.A."/>
            <person name="Ng W.-L."/>
            <person name="Kazmierczak K.M."/>
            <person name="Andrzejewski T.M."/>
            <person name="Davidsen T.M."/>
            <person name="Wayne K.J."/>
            <person name="Tettelin H."/>
            <person name="Glass J.I."/>
            <person name="Rusch D."/>
            <person name="Podicherti R."/>
            <person name="Tsui H.-C.T."/>
            <person name="Winkler M.E."/>
        </authorList>
    </citation>
    <scope>NUCLEOTIDE SEQUENCE</scope>
</reference>
<gene>
    <name evidence="1" type="ORF">METZ01_LOCUS340747</name>
</gene>